<evidence type="ECO:0000256" key="6">
    <source>
        <dbReference type="ARBA" id="ARBA00023136"/>
    </source>
</evidence>
<keyword evidence="4 7" id="KW-0812">Transmembrane</keyword>
<evidence type="ECO:0000313" key="10">
    <source>
        <dbReference type="Proteomes" id="UP000476934"/>
    </source>
</evidence>
<dbReference type="InterPro" id="IPR000515">
    <property type="entry name" value="MetI-like"/>
</dbReference>
<reference evidence="9 10" key="1">
    <citation type="submission" date="2020-02" db="EMBL/GenBank/DDBJ databases">
        <authorList>
            <person name="Feng H."/>
        </authorList>
    </citation>
    <scope>NUCLEOTIDE SEQUENCE [LARGE SCALE GENOMIC DNA]</scope>
    <source>
        <strain evidence="9 10">Gsoil 114</strain>
    </source>
</reference>
<organism evidence="9 10">
    <name type="scientific">Heyndrickxia ginsengihumi</name>
    <dbReference type="NCBI Taxonomy" id="363870"/>
    <lineage>
        <taxon>Bacteria</taxon>
        <taxon>Bacillati</taxon>
        <taxon>Bacillota</taxon>
        <taxon>Bacilli</taxon>
        <taxon>Bacillales</taxon>
        <taxon>Bacillaceae</taxon>
        <taxon>Heyndrickxia</taxon>
    </lineage>
</organism>
<feature type="transmembrane region" description="Helical" evidence="7">
    <location>
        <begin position="93"/>
        <end position="114"/>
    </location>
</feature>
<dbReference type="CDD" id="cd06261">
    <property type="entry name" value="TM_PBP2"/>
    <property type="match status" value="1"/>
</dbReference>
<gene>
    <name evidence="9" type="ORF">G4D61_08480</name>
</gene>
<keyword evidence="6 7" id="KW-0472">Membrane</keyword>
<dbReference type="EMBL" id="JAAIWK010000011">
    <property type="protein sequence ID" value="NEY20001.1"/>
    <property type="molecule type" value="Genomic_DNA"/>
</dbReference>
<sequence>MTTQTSIADMAAIQLDRQKRSRRKYIDILVGGLFLLPSLILLTVFVFYPMFRTVFLSLYLTDFAGNPTVFVGLSNFQELLTSGDYLQTLVRTLLFVIGTVGATIVISLCLALLANEKIKGIGLFRTIFSSSMGISVSVASVFWMFLFNPSIGLMNHFMQVFHLPAISWLTDPRWALFSISLSTIWMNIGFSFLILLGGLQHIDRSLYESAEIHGVSYFYQLRKITMPLLSPTIFFIVIVSVINAFQTFGQIDMLTKGGPSNHTNLLVYSIYQDAFINHQYGTASAEAVILAIIIFALTIVQFKLGEKKVHYQ</sequence>
<evidence type="ECO:0000256" key="5">
    <source>
        <dbReference type="ARBA" id="ARBA00022989"/>
    </source>
</evidence>
<dbReference type="AlphaFoldDB" id="A0A6M0P622"/>
<evidence type="ECO:0000256" key="3">
    <source>
        <dbReference type="ARBA" id="ARBA00022475"/>
    </source>
</evidence>
<accession>A0A6M0P622</accession>
<protein>
    <submittedName>
        <fullName evidence="9">Sugar ABC transporter permease</fullName>
    </submittedName>
</protein>
<evidence type="ECO:0000313" key="9">
    <source>
        <dbReference type="EMBL" id="NEY20001.1"/>
    </source>
</evidence>
<feature type="transmembrane region" description="Helical" evidence="7">
    <location>
        <begin position="228"/>
        <end position="248"/>
    </location>
</feature>
<dbReference type="PROSITE" id="PS50928">
    <property type="entry name" value="ABC_TM1"/>
    <property type="match status" value="1"/>
</dbReference>
<dbReference type="Proteomes" id="UP000476934">
    <property type="component" value="Unassembled WGS sequence"/>
</dbReference>
<dbReference type="InterPro" id="IPR051393">
    <property type="entry name" value="ABC_transporter_permease"/>
</dbReference>
<dbReference type="PANTHER" id="PTHR30193:SF37">
    <property type="entry name" value="INNER MEMBRANE ABC TRANSPORTER PERMEASE PROTEIN YCJO"/>
    <property type="match status" value="1"/>
</dbReference>
<keyword evidence="3" id="KW-1003">Cell membrane</keyword>
<dbReference type="OrthoDB" id="9809173at2"/>
<proteinExistence type="inferred from homology"/>
<evidence type="ECO:0000259" key="8">
    <source>
        <dbReference type="PROSITE" id="PS50928"/>
    </source>
</evidence>
<feature type="transmembrane region" description="Helical" evidence="7">
    <location>
        <begin position="174"/>
        <end position="196"/>
    </location>
</feature>
<evidence type="ECO:0000256" key="4">
    <source>
        <dbReference type="ARBA" id="ARBA00022692"/>
    </source>
</evidence>
<feature type="transmembrane region" description="Helical" evidence="7">
    <location>
        <begin position="25"/>
        <end position="51"/>
    </location>
</feature>
<keyword evidence="10" id="KW-1185">Reference proteome</keyword>
<dbReference type="Gene3D" id="1.10.3720.10">
    <property type="entry name" value="MetI-like"/>
    <property type="match status" value="1"/>
</dbReference>
<dbReference type="Pfam" id="PF00528">
    <property type="entry name" value="BPD_transp_1"/>
    <property type="match status" value="1"/>
</dbReference>
<keyword evidence="2 7" id="KW-0813">Transport</keyword>
<comment type="subcellular location">
    <subcellularLocation>
        <location evidence="1 7">Cell membrane</location>
        <topology evidence="1 7">Multi-pass membrane protein</topology>
    </subcellularLocation>
</comment>
<evidence type="ECO:0000256" key="7">
    <source>
        <dbReference type="RuleBase" id="RU363032"/>
    </source>
</evidence>
<feature type="transmembrane region" description="Helical" evidence="7">
    <location>
        <begin position="126"/>
        <end position="146"/>
    </location>
</feature>
<dbReference type="InterPro" id="IPR035906">
    <property type="entry name" value="MetI-like_sf"/>
</dbReference>
<evidence type="ECO:0000256" key="1">
    <source>
        <dbReference type="ARBA" id="ARBA00004651"/>
    </source>
</evidence>
<dbReference type="GO" id="GO:0005886">
    <property type="term" value="C:plasma membrane"/>
    <property type="evidence" value="ECO:0007669"/>
    <property type="project" value="UniProtKB-SubCell"/>
</dbReference>
<keyword evidence="5 7" id="KW-1133">Transmembrane helix</keyword>
<comment type="caution">
    <text evidence="9">The sequence shown here is derived from an EMBL/GenBank/DDBJ whole genome shotgun (WGS) entry which is preliminary data.</text>
</comment>
<name>A0A6M0P622_9BACI</name>
<dbReference type="SUPFAM" id="SSF161098">
    <property type="entry name" value="MetI-like"/>
    <property type="match status" value="1"/>
</dbReference>
<dbReference type="PANTHER" id="PTHR30193">
    <property type="entry name" value="ABC TRANSPORTER PERMEASE PROTEIN"/>
    <property type="match status" value="1"/>
</dbReference>
<comment type="similarity">
    <text evidence="7">Belongs to the binding-protein-dependent transport system permease family.</text>
</comment>
<evidence type="ECO:0000256" key="2">
    <source>
        <dbReference type="ARBA" id="ARBA00022448"/>
    </source>
</evidence>
<feature type="domain" description="ABC transmembrane type-1" evidence="8">
    <location>
        <begin position="89"/>
        <end position="301"/>
    </location>
</feature>
<reference evidence="9 10" key="2">
    <citation type="submission" date="2020-03" db="EMBL/GenBank/DDBJ databases">
        <title>Bacillus aquiflavi sp. nov., isolated from yellow water of strong flavor Chinese baijiu in Yibin region of China.</title>
        <authorList>
            <person name="Xie J."/>
        </authorList>
    </citation>
    <scope>NUCLEOTIDE SEQUENCE [LARGE SCALE GENOMIC DNA]</scope>
    <source>
        <strain evidence="9 10">Gsoil 114</strain>
    </source>
</reference>
<feature type="transmembrane region" description="Helical" evidence="7">
    <location>
        <begin position="287"/>
        <end position="304"/>
    </location>
</feature>
<dbReference type="GO" id="GO:0055085">
    <property type="term" value="P:transmembrane transport"/>
    <property type="evidence" value="ECO:0007669"/>
    <property type="project" value="InterPro"/>
</dbReference>